<sequence length="94" mass="11192">MKVGKFIWPEDRIEHIAWHDIDPEEVEEVCFGRPFVRRAKSEGENPVYYVLGQTVAGRYLFCVIIQFSDKNGYPVTARPMTDAEKRRFKKWQRK</sequence>
<evidence type="ECO:0000313" key="1">
    <source>
        <dbReference type="EMBL" id="VAW31407.1"/>
    </source>
</evidence>
<proteinExistence type="predicted"/>
<dbReference type="AlphaFoldDB" id="A0A3B0V0T4"/>
<protein>
    <recommendedName>
        <fullName evidence="2">BrnT family toxin</fullName>
    </recommendedName>
</protein>
<gene>
    <name evidence="1" type="ORF">MNBD_CHLOROFLEXI01-2051</name>
</gene>
<dbReference type="EMBL" id="UOEU01000215">
    <property type="protein sequence ID" value="VAW31407.1"/>
    <property type="molecule type" value="Genomic_DNA"/>
</dbReference>
<organism evidence="1">
    <name type="scientific">hydrothermal vent metagenome</name>
    <dbReference type="NCBI Taxonomy" id="652676"/>
    <lineage>
        <taxon>unclassified sequences</taxon>
        <taxon>metagenomes</taxon>
        <taxon>ecological metagenomes</taxon>
    </lineage>
</organism>
<evidence type="ECO:0008006" key="2">
    <source>
        <dbReference type="Google" id="ProtNLM"/>
    </source>
</evidence>
<reference evidence="1" key="1">
    <citation type="submission" date="2018-06" db="EMBL/GenBank/DDBJ databases">
        <authorList>
            <person name="Zhirakovskaya E."/>
        </authorList>
    </citation>
    <scope>NUCLEOTIDE SEQUENCE</scope>
</reference>
<name>A0A3B0V0T4_9ZZZZ</name>
<accession>A0A3B0V0T4</accession>